<evidence type="ECO:0000259" key="2">
    <source>
        <dbReference type="Pfam" id="PF00082"/>
    </source>
</evidence>
<dbReference type="Gene3D" id="3.40.50.200">
    <property type="entry name" value="Peptidase S8/S53 domain"/>
    <property type="match status" value="1"/>
</dbReference>
<dbReference type="InterPro" id="IPR036852">
    <property type="entry name" value="Peptidase_S8/S53_dom_sf"/>
</dbReference>
<dbReference type="Proteomes" id="UP000029725">
    <property type="component" value="Unassembled WGS sequence"/>
</dbReference>
<organism evidence="3 4">
    <name type="scientific">Mitosporidium daphniae</name>
    <dbReference type="NCBI Taxonomy" id="1485682"/>
    <lineage>
        <taxon>Eukaryota</taxon>
        <taxon>Fungi</taxon>
        <taxon>Fungi incertae sedis</taxon>
        <taxon>Microsporidia</taxon>
        <taxon>Mitosporidium</taxon>
    </lineage>
</organism>
<proteinExistence type="predicted"/>
<feature type="domain" description="Peptidase S8/S53" evidence="2">
    <location>
        <begin position="27"/>
        <end position="274"/>
    </location>
</feature>
<dbReference type="SUPFAM" id="SSF52743">
    <property type="entry name" value="Subtilisin-like"/>
    <property type="match status" value="1"/>
</dbReference>
<dbReference type="VEuPathDB" id="MicrosporidiaDB:DI09_163p20"/>
<reference evidence="3 4" key="1">
    <citation type="submission" date="2014-04" db="EMBL/GenBank/DDBJ databases">
        <title>A new species of microsporidia sheds light on the evolution of extreme parasitism.</title>
        <authorList>
            <person name="Haag K.L."/>
            <person name="James T.Y."/>
            <person name="Larsson R."/>
            <person name="Schaer T.M."/>
            <person name="Refardt D."/>
            <person name="Pombert J.-F."/>
            <person name="Ebert D."/>
        </authorList>
    </citation>
    <scope>NUCLEOTIDE SEQUENCE [LARGE SCALE GENOMIC DNA]</scope>
    <source>
        <strain evidence="3 4">UGP3</strain>
        <tissue evidence="3">Spores</tissue>
    </source>
</reference>
<dbReference type="EMBL" id="JMKJ01000070">
    <property type="protein sequence ID" value="KGG52517.1"/>
    <property type="molecule type" value="Genomic_DNA"/>
</dbReference>
<dbReference type="HOGENOM" id="CLU_921618_0_0_1"/>
<evidence type="ECO:0000313" key="4">
    <source>
        <dbReference type="Proteomes" id="UP000029725"/>
    </source>
</evidence>
<keyword evidence="1" id="KW-0732">Signal</keyword>
<dbReference type="GO" id="GO:0006508">
    <property type="term" value="P:proteolysis"/>
    <property type="evidence" value="ECO:0007669"/>
    <property type="project" value="InterPro"/>
</dbReference>
<evidence type="ECO:0000313" key="3">
    <source>
        <dbReference type="EMBL" id="KGG52517.1"/>
    </source>
</evidence>
<dbReference type="Pfam" id="PF00082">
    <property type="entry name" value="Peptidase_S8"/>
    <property type="match status" value="1"/>
</dbReference>
<protein>
    <recommendedName>
        <fullName evidence="2">Peptidase S8/S53 domain-containing protein</fullName>
    </recommendedName>
</protein>
<keyword evidence="4" id="KW-1185">Reference proteome</keyword>
<sequence>MDMLLFVHGLVLAIAAAACAFPVDIYILDTKICKENLFAGYVNTKNIKYDPLPGHRKLQTQNVAPYLTSAPEQDHGTNIAALILDEIDCLKKEDVEIYDIPIASKMYSGLVADHLLDMALCKLCEKIQQPVAKSRHSVLVLSFSIELKNVRSNENKAMIAKMTSKIRALLERNVHVLVAAGSENVSAKYTWPAAIKGVYSIGGLMAYSFLQRKTLFRHHFYRLYTPSNYDATFYDLACNVQVRRNEGKISIFGTSYANAIAAGKIAAILATVDQPIHPTDTFENLLSKIFIFDFNNQLPMLP</sequence>
<accession>A0A098VU71</accession>
<name>A0A098VU71_9MICR</name>
<feature type="signal peptide" evidence="1">
    <location>
        <begin position="1"/>
        <end position="20"/>
    </location>
</feature>
<dbReference type="GO" id="GO:0004252">
    <property type="term" value="F:serine-type endopeptidase activity"/>
    <property type="evidence" value="ECO:0007669"/>
    <property type="project" value="InterPro"/>
</dbReference>
<comment type="caution">
    <text evidence="3">The sequence shown here is derived from an EMBL/GenBank/DDBJ whole genome shotgun (WGS) entry which is preliminary data.</text>
</comment>
<gene>
    <name evidence="3" type="ORF">DI09_163p20</name>
</gene>
<dbReference type="RefSeq" id="XP_013238953.1">
    <property type="nucleotide sequence ID" value="XM_013383499.1"/>
</dbReference>
<dbReference type="AlphaFoldDB" id="A0A098VU71"/>
<evidence type="ECO:0000256" key="1">
    <source>
        <dbReference type="SAM" id="SignalP"/>
    </source>
</evidence>
<dbReference type="InterPro" id="IPR000209">
    <property type="entry name" value="Peptidase_S8/S53_dom"/>
</dbReference>
<feature type="chain" id="PRO_5001942033" description="Peptidase S8/S53 domain-containing protein" evidence="1">
    <location>
        <begin position="21"/>
        <end position="302"/>
    </location>
</feature>
<dbReference type="GeneID" id="25258593"/>